<dbReference type="Pfam" id="PF25023">
    <property type="entry name" value="TEN_YD-shell"/>
    <property type="match status" value="2"/>
</dbReference>
<keyword evidence="3" id="KW-1133">Transmembrane helix</keyword>
<keyword evidence="1" id="KW-0677">Repeat</keyword>
<organism evidence="5 6">
    <name type="scientific">Paenibacillus arenilitoris</name>
    <dbReference type="NCBI Taxonomy" id="2772299"/>
    <lineage>
        <taxon>Bacteria</taxon>
        <taxon>Bacillati</taxon>
        <taxon>Bacillota</taxon>
        <taxon>Bacilli</taxon>
        <taxon>Bacillales</taxon>
        <taxon>Paenibacillaceae</taxon>
        <taxon>Paenibacillus</taxon>
    </lineage>
</organism>
<proteinExistence type="predicted"/>
<evidence type="ECO:0000259" key="4">
    <source>
        <dbReference type="Pfam" id="PF25023"/>
    </source>
</evidence>
<evidence type="ECO:0000313" key="6">
    <source>
        <dbReference type="Proteomes" id="UP000632125"/>
    </source>
</evidence>
<accession>A0A927CQH0</accession>
<keyword evidence="3" id="KW-0472">Membrane</keyword>
<feature type="domain" description="Teneurin-like YD-shell" evidence="4">
    <location>
        <begin position="1559"/>
        <end position="1837"/>
    </location>
</feature>
<dbReference type="InterPro" id="IPR050708">
    <property type="entry name" value="T6SS_VgrG/RHS"/>
</dbReference>
<feature type="compositionally biased region" description="Acidic residues" evidence="2">
    <location>
        <begin position="194"/>
        <end position="205"/>
    </location>
</feature>
<comment type="caution">
    <text evidence="5">The sequence shown here is derived from an EMBL/GenBank/DDBJ whole genome shotgun (WGS) entry which is preliminary data.</text>
</comment>
<dbReference type="Proteomes" id="UP000632125">
    <property type="component" value="Unassembled WGS sequence"/>
</dbReference>
<evidence type="ECO:0000313" key="5">
    <source>
        <dbReference type="EMBL" id="MBD2871222.1"/>
    </source>
</evidence>
<dbReference type="NCBIfam" id="TIGR03696">
    <property type="entry name" value="Rhs_assc_core"/>
    <property type="match status" value="1"/>
</dbReference>
<dbReference type="EMBL" id="JACXIY010000028">
    <property type="protein sequence ID" value="MBD2871222.1"/>
    <property type="molecule type" value="Genomic_DNA"/>
</dbReference>
<dbReference type="Gene3D" id="2.180.10.10">
    <property type="entry name" value="RHS repeat-associated core"/>
    <property type="match status" value="3"/>
</dbReference>
<evidence type="ECO:0000256" key="1">
    <source>
        <dbReference type="ARBA" id="ARBA00022737"/>
    </source>
</evidence>
<reference evidence="5" key="1">
    <citation type="submission" date="2020-09" db="EMBL/GenBank/DDBJ databases">
        <title>A novel bacterium of genus Paenibacillus, isolated from South China Sea.</title>
        <authorList>
            <person name="Huang H."/>
            <person name="Mo K."/>
            <person name="Hu Y."/>
        </authorList>
    </citation>
    <scope>NUCLEOTIDE SEQUENCE</scope>
    <source>
        <strain evidence="5">IB182493</strain>
    </source>
</reference>
<gene>
    <name evidence="5" type="ORF">IDH41_21785</name>
</gene>
<keyword evidence="6" id="KW-1185">Reference proteome</keyword>
<feature type="transmembrane region" description="Helical" evidence="3">
    <location>
        <begin position="7"/>
        <end position="27"/>
    </location>
</feature>
<feature type="region of interest" description="Disordered" evidence="2">
    <location>
        <begin position="135"/>
        <end position="239"/>
    </location>
</feature>
<dbReference type="PANTHER" id="PTHR32305">
    <property type="match status" value="1"/>
</dbReference>
<dbReference type="RefSeq" id="WP_190864821.1">
    <property type="nucleotide sequence ID" value="NZ_JACXIY010000028.1"/>
</dbReference>
<protein>
    <submittedName>
        <fullName evidence="5">Type IV secretion protein Rhs</fullName>
    </submittedName>
</protein>
<dbReference type="PANTHER" id="PTHR32305:SF15">
    <property type="entry name" value="PROTEIN RHSA-RELATED"/>
    <property type="match status" value="1"/>
</dbReference>
<evidence type="ECO:0000256" key="2">
    <source>
        <dbReference type="SAM" id="MobiDB-lite"/>
    </source>
</evidence>
<feature type="domain" description="Teneurin-like YD-shell" evidence="4">
    <location>
        <begin position="1260"/>
        <end position="1459"/>
    </location>
</feature>
<evidence type="ECO:0000256" key="3">
    <source>
        <dbReference type="SAM" id="Phobius"/>
    </source>
</evidence>
<dbReference type="InterPro" id="IPR056823">
    <property type="entry name" value="TEN-like_YD-shell"/>
</dbReference>
<name>A0A927CQH0_9BACL</name>
<dbReference type="NCBIfam" id="TIGR01643">
    <property type="entry name" value="YD_repeat_2x"/>
    <property type="match status" value="5"/>
</dbReference>
<dbReference type="InterPro" id="IPR006530">
    <property type="entry name" value="YD"/>
</dbReference>
<sequence length="2073" mass="232261">MLTYRRLIRHISIVLIITFFIGLMTPYGQQTIKAEGETNSNSNPSLTIETVINRFSVTEQFIQQYMDSSYTLSQIYSALFKAEIDGIPFEDALQIIFAREVNLSSTVTGEVYNELSSPALRDLVIVEFEDSTVSGQVYEPIETEQPIESPPPSEEPTASPAPTNEPAESPAPTDITPESPAPTEEPTTAPTDQATEESESTEEIAESSVPTQEATNSPISTEEPQETPEPTEKPVESPLPTDEVLEGIEVPNMNALADEPVLETAPVYDKTTINEAPYSVGINNESISSLSGSLSTRYTDMTLPGRGGLSFSLVRQYNSSESQFYDMEYGSQTYSYGVYHYYVQYNAVRKRIMHQYQVKYNEAKWVQEDYDGNGSVDYNTFIIDTVPKTRGTYSTQAQAEQVKNQPLTFNIPADSITRTDTRSKPSSNDFASSVMYSQNGYSGALYKTGAPYVTAGSYTPADSKTATSSCENSIVGRYNQSGIWEAISSGTSCPSSINYSGSGYTGTLSRTTTDVIKACPTNGQYPYQCTKSWRANYSGTVTKPAVDTRTWTQNYRGTVTKPGYTSSVNYGPWQSNGSGRWRYAYQISGSQWVEALPYEAESTTVQLVTPLYEYSSDATTVRNEINSSPGASLGSENGYNYYVSNSPNAEVRSYQVGTGTGVTYFNDTAMPLNEKLYPIGKGWSWSLPHVESEDGKRYVNLADGGRYEVEGNKLKGYKWEGLSFTTDTSVTVNGEVSSHVLTTVDGRTKQYFAQDGRILQISDAYDNTIQFFYTQNAAYGRKLLSQIKDAIGNTIQITYTNAEVTISNGTETITYKKHTEEGIELLDSVTDAEGRLTSYSYKLASAKFNLMTSYPERAKTNPYALLWKIQHPTGAKTEYTYEQQPVTRRIGTNSVQEAYRVVSRLDQLVYETGETRDFNRHTMNYNSSDVGQSYGQDHSFSTSIDNGLTQTTYRYKKDYIDDQTPSVILLEEQTERAREIEKKTTYAYDKKVGSRTYPVSVPTTTTQSNNQNSDIFTSSAQYDDYGNVLQSTNANGITTTYTYDPVKKWMLSERMQVDANRFTYTSHTRNTQGDITQTTIRNDNESGAILQQISYNNFDSHGNVTSITVLNGDKSTHKVVEYDASYLNAFPTSQSVTVTNADNETSTITTRAEYDRLTGNVTASIDGNNNRTEYKYDKLGRIKQVLHPDGKILSAAYDDTLNTVTITDVAGNRTLTRWNGLGWKEEEGVIDNEGYQRRVQLVYDPHGRVIESKDALDNRVQMEYDAWSRPTKTIEADNSESITTYNDALRIVTRTDAVGYTQHETYDKFGRLEKVEEQSIASGGIRLISQNVYDPVNGLVVQQTDANNETTTFAYDQLGQLSKVTNAMLESTSYAYDMAGNLIETTYPDGNKQLKEYDELGRLIRSTDPLQKSDTIYYDANGNRIRLVDKAGQVFHYTYNNRNYLMSKQGPSETISFTFTDNGSRETMTDGTGTTQYTYKPHTAELESVIYPDGKTIAYSYDDQSGRLLQMTTPFSDTVGYTYNNRNQLENVSWNDVVQENYNYYANGQLSFQQQANGMQTEYSYTDNSLTNLKFKTTSGEVEREYGYGYDSNRNITSLNESNHGLLTSSDTFSYDPLSRISTSSEYNEAYAYDNRGNRQTMSTDSDIGFPKAMTYEYDEWDRLKKVTNENGETVTYRYNGDNLLVERQENGVITRYYYDGQLIVSEGIVQPNGEVIEKVSYLRGNGGLTLQENGAGEKGYYLHNGHGDVVGIRDEAGAVLNEYDYDIWGNTLEAQEQVDNSFRYSGELWDETTELQYLRARWYDPSVGRFINEDTYEGELSNPLSQNLYTYVHNNPLIYVDPTGNYCVSKNGNWAHGGSCNSSSSVYMGSDNEFSGHPIIENGKRVGYLGTFGPYLPATANYWSSKQYVDYNLTRANNMVAVQQMYEMQMFMEDITGVSSMKALVDPNTTPLIALMSLYDLVGPGPNANVKWTNHGYKHFAQKNLSWKAVIKSTKNGGPARYLHGTDIEAVERFVWANGTPVTNGKDWKVFKFDQVVGASDGKETQYIRVEHSGGTIHGHPITVAEYKKLTK</sequence>
<keyword evidence="3" id="KW-0812">Transmembrane</keyword>
<dbReference type="InterPro" id="IPR022385">
    <property type="entry name" value="Rhs_assc_core"/>
</dbReference>
<feature type="compositionally biased region" description="Low complexity" evidence="2">
    <location>
        <begin position="176"/>
        <end position="193"/>
    </location>
</feature>